<comment type="caution">
    <text evidence="12">The sequence shown here is derived from an EMBL/GenBank/DDBJ whole genome shotgun (WGS) entry which is preliminary data.</text>
</comment>
<dbReference type="GO" id="GO:0008728">
    <property type="term" value="F:GTP diphosphokinase activity"/>
    <property type="evidence" value="ECO:0007669"/>
    <property type="project" value="UniProtKB-EC"/>
</dbReference>
<dbReference type="FunFam" id="1.10.287.860:FF:000001">
    <property type="entry name" value="GTP pyrophosphokinase YjbM"/>
    <property type="match status" value="1"/>
</dbReference>
<dbReference type="SUPFAM" id="SSF81301">
    <property type="entry name" value="Nucleotidyltransferase"/>
    <property type="match status" value="1"/>
</dbReference>
<dbReference type="GO" id="GO:0016301">
    <property type="term" value="F:kinase activity"/>
    <property type="evidence" value="ECO:0007669"/>
    <property type="project" value="UniProtKB-KW"/>
</dbReference>
<dbReference type="Proteomes" id="UP001057291">
    <property type="component" value="Unassembled WGS sequence"/>
</dbReference>
<dbReference type="InterPro" id="IPR007685">
    <property type="entry name" value="RelA_SpoT"/>
</dbReference>
<dbReference type="EC" id="2.7.6.5" evidence="4"/>
<feature type="region of interest" description="Disordered" evidence="10">
    <location>
        <begin position="261"/>
        <end position="283"/>
    </location>
</feature>
<comment type="pathway">
    <text evidence="1">Purine metabolism; ppGpp biosynthesis; ppGpp from GTP: step 1/2.</text>
</comment>
<reference evidence="12" key="1">
    <citation type="journal article" date="2023" name="Int. J. Syst. Evol. Microbiol.">
        <title>Collibacillus ludicampi gen. nov., sp. nov., a new soil bacterium of the family Alicyclobacillaceae.</title>
        <authorList>
            <person name="Jojima T."/>
            <person name="Ioku Y."/>
            <person name="Fukuta Y."/>
            <person name="Shirasaka N."/>
            <person name="Matsumura Y."/>
            <person name="Mori M."/>
        </authorList>
    </citation>
    <scope>NUCLEOTIDE SEQUENCE</scope>
    <source>
        <strain evidence="12">TP075</strain>
    </source>
</reference>
<evidence type="ECO:0000256" key="6">
    <source>
        <dbReference type="ARBA" id="ARBA00022741"/>
    </source>
</evidence>
<feature type="coiled-coil region" evidence="9">
    <location>
        <begin position="175"/>
        <end position="209"/>
    </location>
</feature>
<dbReference type="AlphaFoldDB" id="A0AAV4LBK9"/>
<evidence type="ECO:0000256" key="9">
    <source>
        <dbReference type="SAM" id="Coils"/>
    </source>
</evidence>
<comment type="subunit">
    <text evidence="3">Homotetramer.</text>
</comment>
<keyword evidence="7" id="KW-0418">Kinase</keyword>
<proteinExistence type="inferred from homology"/>
<evidence type="ECO:0000256" key="3">
    <source>
        <dbReference type="ARBA" id="ARBA00011881"/>
    </source>
</evidence>
<dbReference type="PANTHER" id="PTHR47837:SF1">
    <property type="entry name" value="GTP PYROPHOSPHOKINASE YJBM"/>
    <property type="match status" value="1"/>
</dbReference>
<dbReference type="InterPro" id="IPR052366">
    <property type="entry name" value="GTP_Pyrophosphokinase"/>
</dbReference>
<protein>
    <recommendedName>
        <fullName evidence="4">GTP diphosphokinase</fullName>
        <ecNumber evidence="4">2.7.6.5</ecNumber>
    </recommendedName>
</protein>
<dbReference type="FunFam" id="3.30.460.10:FF:000012">
    <property type="entry name" value="GTP pyrophosphokinase YjbM"/>
    <property type="match status" value="1"/>
</dbReference>
<dbReference type="PANTHER" id="PTHR47837">
    <property type="entry name" value="GTP PYROPHOSPHOKINASE YJBM"/>
    <property type="match status" value="1"/>
</dbReference>
<keyword evidence="13" id="KW-1185">Reference proteome</keyword>
<evidence type="ECO:0000256" key="1">
    <source>
        <dbReference type="ARBA" id="ARBA00004976"/>
    </source>
</evidence>
<evidence type="ECO:0000256" key="4">
    <source>
        <dbReference type="ARBA" id="ARBA00013251"/>
    </source>
</evidence>
<dbReference type="InterPro" id="IPR043519">
    <property type="entry name" value="NT_sf"/>
</dbReference>
<sequence length="283" mass="32952">MHGRDWDQFLIPYEQAVEELKVKFRSIRSELKRKMEYSPIEFVTGRVKKVSSILEKAKKLGIPQERPEEVPDIAGIRIMVQFVDDIYRVVQLIHQRNGKDMTIVEEKDYVKNTKESGYRSYHIVIRYPLQTANGEKSILAEIQIRTLAMNFWATIEHSLSYKYQGNIPQDIKDRLRNAAEAAFRLDEEMSQIREEIREAQRHFEMKSNQVLTLLRDIERLYDLGRVVEAITFQKEFHDKSGDLDQLTELAGKVREALCSASHPSSLHAGENHQTCGNDESDKE</sequence>
<evidence type="ECO:0000256" key="10">
    <source>
        <dbReference type="SAM" id="MobiDB-lite"/>
    </source>
</evidence>
<keyword evidence="8" id="KW-0067">ATP-binding</keyword>
<dbReference type="SMART" id="SM00954">
    <property type="entry name" value="RelA_SpoT"/>
    <property type="match status" value="1"/>
</dbReference>
<dbReference type="EMBL" id="BOQE01000001">
    <property type="protein sequence ID" value="GIM45049.1"/>
    <property type="molecule type" value="Genomic_DNA"/>
</dbReference>
<evidence type="ECO:0000259" key="11">
    <source>
        <dbReference type="SMART" id="SM00954"/>
    </source>
</evidence>
<dbReference type="GO" id="GO:0005524">
    <property type="term" value="F:ATP binding"/>
    <property type="evidence" value="ECO:0007669"/>
    <property type="project" value="UniProtKB-KW"/>
</dbReference>
<feature type="domain" description="RelA/SpoT" evidence="11">
    <location>
        <begin position="45"/>
        <end position="167"/>
    </location>
</feature>
<evidence type="ECO:0000313" key="12">
    <source>
        <dbReference type="EMBL" id="GIM45049.1"/>
    </source>
</evidence>
<gene>
    <name evidence="12" type="ORF">DNHGIG_05980</name>
</gene>
<keyword evidence="5" id="KW-0808">Transferase</keyword>
<evidence type="ECO:0000256" key="8">
    <source>
        <dbReference type="ARBA" id="ARBA00022840"/>
    </source>
</evidence>
<dbReference type="Pfam" id="PF04607">
    <property type="entry name" value="RelA_SpoT"/>
    <property type="match status" value="1"/>
</dbReference>
<dbReference type="Gene3D" id="3.30.460.10">
    <property type="entry name" value="Beta Polymerase, domain 2"/>
    <property type="match status" value="1"/>
</dbReference>
<dbReference type="CDD" id="cd05399">
    <property type="entry name" value="NT_Rel-Spo_like"/>
    <property type="match status" value="1"/>
</dbReference>
<keyword evidence="9" id="KW-0175">Coiled coil</keyword>
<evidence type="ECO:0000256" key="2">
    <source>
        <dbReference type="ARBA" id="ARBA00007476"/>
    </source>
</evidence>
<accession>A0AAV4LBK9</accession>
<evidence type="ECO:0000256" key="5">
    <source>
        <dbReference type="ARBA" id="ARBA00022679"/>
    </source>
</evidence>
<dbReference type="Gene3D" id="1.10.287.860">
    <property type="entry name" value="Nucleotidyltransferase"/>
    <property type="match status" value="1"/>
</dbReference>
<keyword evidence="6" id="KW-0547">Nucleotide-binding</keyword>
<evidence type="ECO:0000256" key="7">
    <source>
        <dbReference type="ARBA" id="ARBA00022777"/>
    </source>
</evidence>
<dbReference type="RefSeq" id="WP_282198282.1">
    <property type="nucleotide sequence ID" value="NZ_BOQE01000001.1"/>
</dbReference>
<dbReference type="GO" id="GO:0015969">
    <property type="term" value="P:guanosine tetraphosphate metabolic process"/>
    <property type="evidence" value="ECO:0007669"/>
    <property type="project" value="InterPro"/>
</dbReference>
<name>A0AAV4LBK9_9BACL</name>
<evidence type="ECO:0000313" key="13">
    <source>
        <dbReference type="Proteomes" id="UP001057291"/>
    </source>
</evidence>
<organism evidence="12 13">
    <name type="scientific">Collibacillus ludicampi</name>
    <dbReference type="NCBI Taxonomy" id="2771369"/>
    <lineage>
        <taxon>Bacteria</taxon>
        <taxon>Bacillati</taxon>
        <taxon>Bacillota</taxon>
        <taxon>Bacilli</taxon>
        <taxon>Bacillales</taxon>
        <taxon>Alicyclobacillaceae</taxon>
        <taxon>Collibacillus</taxon>
    </lineage>
</organism>
<comment type="similarity">
    <text evidence="2">Belongs to the RelA/SpoT family.</text>
</comment>